<dbReference type="SUPFAM" id="SSF49452">
    <property type="entry name" value="Starch-binding domain-like"/>
    <property type="match status" value="2"/>
</dbReference>
<evidence type="ECO:0000256" key="6">
    <source>
        <dbReference type="ARBA" id="ARBA00022723"/>
    </source>
</evidence>
<dbReference type="InterPro" id="IPR013784">
    <property type="entry name" value="Carb-bd-like_fold"/>
</dbReference>
<dbReference type="SUPFAM" id="SSF51011">
    <property type="entry name" value="Glycosyl hydrolase domain"/>
    <property type="match status" value="1"/>
</dbReference>
<feature type="domain" description="Glycosyl hydrolase family 13 catalytic" evidence="20">
    <location>
        <begin position="131"/>
        <end position="487"/>
    </location>
</feature>
<feature type="region of interest" description="Disordered" evidence="17">
    <location>
        <begin position="575"/>
        <end position="611"/>
    </location>
</feature>
<dbReference type="Pfam" id="PF02922">
    <property type="entry name" value="CBM_48"/>
    <property type="match status" value="1"/>
</dbReference>
<dbReference type="EC" id="3.2.1.1" evidence="4"/>
<dbReference type="InterPro" id="IPR014756">
    <property type="entry name" value="Ig_E-set"/>
</dbReference>
<dbReference type="Gene3D" id="2.60.40.1180">
    <property type="entry name" value="Golgi alpha-mannosidase II"/>
    <property type="match status" value="2"/>
</dbReference>
<name>A0AAW9HNE5_9ACTO</name>
<dbReference type="CDD" id="cd10315">
    <property type="entry name" value="CBM41_pullulanase"/>
    <property type="match status" value="2"/>
</dbReference>
<accession>A0AAW9HNE5</accession>
<dbReference type="PANTHER" id="PTHR43002">
    <property type="entry name" value="GLYCOGEN DEBRANCHING ENZYME"/>
    <property type="match status" value="1"/>
</dbReference>
<dbReference type="Gene3D" id="2.60.40.10">
    <property type="entry name" value="Immunoglobulins"/>
    <property type="match status" value="2"/>
</dbReference>
<dbReference type="Gene3D" id="3.20.20.80">
    <property type="entry name" value="Glycosidases"/>
    <property type="match status" value="2"/>
</dbReference>
<evidence type="ECO:0000256" key="14">
    <source>
        <dbReference type="ARBA" id="ARBA00030238"/>
    </source>
</evidence>
<comment type="caution">
    <text evidence="22">The sequence shown here is derived from an EMBL/GenBank/DDBJ whole genome shotgun (WGS) entry which is preliminary data.</text>
</comment>
<dbReference type="SMART" id="SM00642">
    <property type="entry name" value="Aamy"/>
    <property type="match status" value="1"/>
</dbReference>
<dbReference type="Pfam" id="PF00128">
    <property type="entry name" value="Alpha-amylase"/>
    <property type="match status" value="2"/>
</dbReference>
<organism evidence="22 23">
    <name type="scientific">Actinobaculum suis</name>
    <dbReference type="NCBI Taxonomy" id="1657"/>
    <lineage>
        <taxon>Bacteria</taxon>
        <taxon>Bacillati</taxon>
        <taxon>Actinomycetota</taxon>
        <taxon>Actinomycetes</taxon>
        <taxon>Actinomycetales</taxon>
        <taxon>Actinomycetaceae</taxon>
        <taxon>Actinobaculum</taxon>
    </lineage>
</organism>
<feature type="domain" description="Carbohydrate binding module family 25" evidence="21">
    <location>
        <begin position="607"/>
        <end position="684"/>
    </location>
</feature>
<evidence type="ECO:0000259" key="20">
    <source>
        <dbReference type="SMART" id="SM00642"/>
    </source>
</evidence>
<dbReference type="Pfam" id="PF03423">
    <property type="entry name" value="CBM_25"/>
    <property type="match status" value="1"/>
</dbReference>
<dbReference type="InterPro" id="IPR006046">
    <property type="entry name" value="Alpha_amylase"/>
</dbReference>
<dbReference type="InterPro" id="IPR005085">
    <property type="entry name" value="CBM25"/>
</dbReference>
<dbReference type="EMBL" id="JAWNFU010000002">
    <property type="protein sequence ID" value="MDY5153208.1"/>
    <property type="molecule type" value="Genomic_DNA"/>
</dbReference>
<dbReference type="Pfam" id="PF03714">
    <property type="entry name" value="PUD"/>
    <property type="match status" value="2"/>
</dbReference>
<evidence type="ECO:0000256" key="10">
    <source>
        <dbReference type="ARBA" id="ARBA00023295"/>
    </source>
</evidence>
<dbReference type="SUPFAM" id="SSF51445">
    <property type="entry name" value="(Trans)glycosidases"/>
    <property type="match status" value="2"/>
</dbReference>
<keyword evidence="18" id="KW-0812">Transmembrane</keyword>
<evidence type="ECO:0000256" key="4">
    <source>
        <dbReference type="ARBA" id="ARBA00012595"/>
    </source>
</evidence>
<feature type="region of interest" description="Disordered" evidence="17">
    <location>
        <begin position="69"/>
        <end position="124"/>
    </location>
</feature>
<evidence type="ECO:0000259" key="19">
    <source>
        <dbReference type="SMART" id="SM00632"/>
    </source>
</evidence>
<dbReference type="InterPro" id="IPR031319">
    <property type="entry name" value="A-amylase_C"/>
</dbReference>
<proteinExistence type="inferred from homology"/>
<evidence type="ECO:0000256" key="8">
    <source>
        <dbReference type="ARBA" id="ARBA00022801"/>
    </source>
</evidence>
<keyword evidence="9" id="KW-0106">Calcium</keyword>
<dbReference type="GO" id="GO:0051060">
    <property type="term" value="F:pullulanase activity"/>
    <property type="evidence" value="ECO:0007669"/>
    <property type="project" value="UniProtKB-EC"/>
</dbReference>
<keyword evidence="6" id="KW-0479">Metal-binding</keyword>
<keyword evidence="7" id="KW-0732">Signal</keyword>
<keyword evidence="8 22" id="KW-0378">Hydrolase</keyword>
<protein>
    <recommendedName>
        <fullName evidence="5">Alpha-amylase</fullName>
        <ecNumber evidence="4">3.2.1.1</ecNumber>
        <ecNumber evidence="12">3.2.1.41</ecNumber>
    </recommendedName>
    <alternativeName>
        <fullName evidence="14">1,4-alpha-D-glucan glucanohydrolase</fullName>
    </alternativeName>
    <alternativeName>
        <fullName evidence="13">Alpha-dextrin endo-1,6-alpha-glucosidase</fullName>
    </alternativeName>
    <alternativeName>
        <fullName evidence="15">Pullulan 6-glucanohydrolase</fullName>
    </alternativeName>
</protein>
<dbReference type="CDD" id="cd02860">
    <property type="entry name" value="E_set_Pullulanase"/>
    <property type="match status" value="1"/>
</dbReference>
<evidence type="ECO:0000256" key="11">
    <source>
        <dbReference type="ARBA" id="ARBA00023965"/>
    </source>
</evidence>
<keyword evidence="18" id="KW-0472">Membrane</keyword>
<evidence type="ECO:0000256" key="18">
    <source>
        <dbReference type="SAM" id="Phobius"/>
    </source>
</evidence>
<evidence type="ECO:0000313" key="23">
    <source>
        <dbReference type="Proteomes" id="UP001273799"/>
    </source>
</evidence>
<dbReference type="SMART" id="SM01066">
    <property type="entry name" value="CBM_25"/>
    <property type="match status" value="1"/>
</dbReference>
<evidence type="ECO:0000259" key="21">
    <source>
        <dbReference type="SMART" id="SM01066"/>
    </source>
</evidence>
<evidence type="ECO:0000256" key="3">
    <source>
        <dbReference type="ARBA" id="ARBA00008061"/>
    </source>
</evidence>
<feature type="region of interest" description="Disordered" evidence="17">
    <location>
        <begin position="1680"/>
        <end position="1708"/>
    </location>
</feature>
<dbReference type="Pfam" id="PF02806">
    <property type="entry name" value="Alpha-amylase_C"/>
    <property type="match status" value="1"/>
</dbReference>
<dbReference type="CDD" id="cd11317">
    <property type="entry name" value="AmyAc_bac_euk_AmyA"/>
    <property type="match status" value="1"/>
</dbReference>
<dbReference type="InterPro" id="IPR013783">
    <property type="entry name" value="Ig-like_fold"/>
</dbReference>
<evidence type="ECO:0000256" key="2">
    <source>
        <dbReference type="ARBA" id="ARBA00001913"/>
    </source>
</evidence>
<evidence type="ECO:0000256" key="1">
    <source>
        <dbReference type="ARBA" id="ARBA00000548"/>
    </source>
</evidence>
<evidence type="ECO:0000256" key="9">
    <source>
        <dbReference type="ARBA" id="ARBA00022837"/>
    </source>
</evidence>
<feature type="transmembrane region" description="Helical" evidence="18">
    <location>
        <begin position="31"/>
        <end position="52"/>
    </location>
</feature>
<dbReference type="SUPFAM" id="SSF81296">
    <property type="entry name" value="E set domains"/>
    <property type="match status" value="1"/>
</dbReference>
<evidence type="ECO:0000313" key="22">
    <source>
        <dbReference type="EMBL" id="MDY5153208.1"/>
    </source>
</evidence>
<evidence type="ECO:0000256" key="7">
    <source>
        <dbReference type="ARBA" id="ARBA00022729"/>
    </source>
</evidence>
<evidence type="ECO:0000256" key="15">
    <source>
        <dbReference type="ARBA" id="ARBA00031076"/>
    </source>
</evidence>
<evidence type="ECO:0000256" key="12">
    <source>
        <dbReference type="ARBA" id="ARBA00024062"/>
    </source>
</evidence>
<dbReference type="InterPro" id="IPR005323">
    <property type="entry name" value="CBM41_pullulanase"/>
</dbReference>
<feature type="compositionally biased region" description="Low complexity" evidence="17">
    <location>
        <begin position="1691"/>
        <end position="1708"/>
    </location>
</feature>
<dbReference type="InterPro" id="IPR013780">
    <property type="entry name" value="Glyco_hydro_b"/>
</dbReference>
<comment type="similarity">
    <text evidence="3 16">Belongs to the glycosyl hydrolase 13 family.</text>
</comment>
<evidence type="ECO:0000256" key="16">
    <source>
        <dbReference type="RuleBase" id="RU003615"/>
    </source>
</evidence>
<dbReference type="GO" id="GO:0005975">
    <property type="term" value="P:carbohydrate metabolic process"/>
    <property type="evidence" value="ECO:0007669"/>
    <property type="project" value="InterPro"/>
</dbReference>
<dbReference type="NCBIfam" id="TIGR02104">
    <property type="entry name" value="pulA_typeI"/>
    <property type="match status" value="1"/>
</dbReference>
<dbReference type="GO" id="GO:2001070">
    <property type="term" value="F:starch binding"/>
    <property type="evidence" value="ECO:0007669"/>
    <property type="project" value="InterPro"/>
</dbReference>
<dbReference type="PRINTS" id="PR00110">
    <property type="entry name" value="ALPHAAMYLASE"/>
</dbReference>
<dbReference type="Proteomes" id="UP001273799">
    <property type="component" value="Unassembled WGS sequence"/>
</dbReference>
<dbReference type="GO" id="GO:0046872">
    <property type="term" value="F:metal ion binding"/>
    <property type="evidence" value="ECO:0007669"/>
    <property type="project" value="UniProtKB-KW"/>
</dbReference>
<dbReference type="RefSeq" id="WP_143021817.1">
    <property type="nucleotide sequence ID" value="NZ_FNAU01000015.1"/>
</dbReference>
<reference evidence="22" key="1">
    <citation type="submission" date="2023-10" db="EMBL/GenBank/DDBJ databases">
        <title>Whole Genome based description of the genera Actinobaculum and Actinotignum reveals a complex phylogenetic relationship within the species included in the genus Actinotignum.</title>
        <authorList>
            <person name="Jensen C.S."/>
            <person name="Dargis R."/>
            <person name="Kemp M."/>
            <person name="Christensen J.J."/>
        </authorList>
    </citation>
    <scope>NUCLEOTIDE SEQUENCE</scope>
    <source>
        <strain evidence="22">Actinobaculum_suis_CCUG19206T</strain>
    </source>
</reference>
<dbReference type="EC" id="3.2.1.41" evidence="12"/>
<gene>
    <name evidence="22" type="primary">pulA</name>
    <name evidence="22" type="ORF">R6G71_03965</name>
</gene>
<dbReference type="InterPro" id="IPR006047">
    <property type="entry name" value="GH13_cat_dom"/>
</dbReference>
<evidence type="ECO:0000256" key="13">
    <source>
        <dbReference type="ARBA" id="ARBA00029618"/>
    </source>
</evidence>
<dbReference type="CDD" id="cd11341">
    <property type="entry name" value="AmyAc_Pullulanase_LD-like"/>
    <property type="match status" value="1"/>
</dbReference>
<dbReference type="Gene3D" id="2.60.40.1110">
    <property type="match status" value="2"/>
</dbReference>
<comment type="catalytic activity">
    <reaction evidence="11">
        <text>Hydrolysis of (1-&gt;6)-alpha-D-glucosidic linkages in pullulan, amylopectin and glycogen, and in the alpha- and beta-limit dextrins of amylopectin and glycogen.</text>
        <dbReference type="EC" id="3.2.1.41"/>
    </reaction>
</comment>
<dbReference type="GO" id="GO:0004556">
    <property type="term" value="F:alpha-amylase activity"/>
    <property type="evidence" value="ECO:0007669"/>
    <property type="project" value="UniProtKB-EC"/>
</dbReference>
<dbReference type="InterPro" id="IPR017853">
    <property type="entry name" value="GH"/>
</dbReference>
<keyword evidence="10 22" id="KW-0326">Glycosidase</keyword>
<evidence type="ECO:0000256" key="5">
    <source>
        <dbReference type="ARBA" id="ARBA00017303"/>
    </source>
</evidence>
<dbReference type="SMART" id="SM00632">
    <property type="entry name" value="Aamy_C"/>
    <property type="match status" value="1"/>
</dbReference>
<evidence type="ECO:0000256" key="17">
    <source>
        <dbReference type="SAM" id="MobiDB-lite"/>
    </source>
</evidence>
<dbReference type="InterPro" id="IPR011840">
    <property type="entry name" value="PulA_typeI"/>
</dbReference>
<dbReference type="InterPro" id="IPR006048">
    <property type="entry name" value="A-amylase/branching_C"/>
</dbReference>
<keyword evidence="18" id="KW-1133">Transmembrane helix</keyword>
<comment type="catalytic activity">
    <reaction evidence="1">
        <text>Endohydrolysis of (1-&gt;4)-alpha-D-glucosidic linkages in polysaccharides containing three or more (1-&gt;4)-alpha-linked D-glucose units.</text>
        <dbReference type="EC" id="3.2.1.1"/>
    </reaction>
</comment>
<feature type="domain" description="Alpha-amylase C-terminal" evidence="19">
    <location>
        <begin position="496"/>
        <end position="575"/>
    </location>
</feature>
<feature type="compositionally biased region" description="Low complexity" evidence="17">
    <location>
        <begin position="73"/>
        <end position="93"/>
    </location>
</feature>
<sequence>MRSILARNLKDESVDGKNMGLQNLRLHIRRAVAWLGALILALSGLGIAAFAGPLAQAAPETPADIASETPAVTASETPADTTADTTVDTPAGALPEKPAETPPGIPADTTAEMPSGTAPAAAGEAPVGRSGVVVTLFQHPWNSVAKECTQTLGPAGVAYVQVSPPQETIKGSAWWTSYQPVSYQLESKLGTAAEFQQMINTCRAAGVGVIVDAVINHTTGVDREAGTGIAGSSFDAAGNYPQAGYGPEDFHKCTENISDYRNAENVWNCRLSGLQDLDTGSEKVRDRLGQYFADLLGMGVAGFRVDAVKHMSPEDVAAIKEKAAEKVEVPASRIWWMQEVIGNPGEAPQIQPSKYTGSGEVTEFSFAYQLRQRFKGSLQGGERKLSDIASGLVPSQQATVFVDNWDTERGEATLSYKDGRMYQLANAFLLGYGYGTPNVYSGYQFTDADAGAPGASETAVPETSCGPGSGWNCTQRWTAIRGMIAFHNATAGEPVQNWQDDGDNNIAFERGQQGFLALNNTAQPAAVSYHTSLPNGTYCNVYAAGDCSQTVAVKDGKIATEIQPRSAVALIAGVQPGSDHPAARGAASDPADPQLPPESNTPAGPADPETTIFYKPESTWTAPYLHYGRGDAWTQVPGQPMQKVGDGWYSLRINTAQATEFVFNNGAGVWDNPAGGGNYRVEPGTTYAAVADKQLSFTNPVPPQYEPKTRVIVHYAPAAGDTAGAQRGVYLWGNDKEGNTLAGKHYQFTGEDSFGKVFETEIPGAYEPGKLGFIVTTPAWDKDGGDRMLDASSGTAEVWITGGSDTTATQAPAQYQKRPAVLDVKVHYLRPAGDYQDWDLWTWAEGLNGSSRPFNSHDDWGKLATFRLESGSGIASPSFIVREGADAWKSKDPGEGDRVIPQSAITITDPGGNGTNSKGEAEIWLVSGDWTVYTNPSVINTKRGLVKAEISGLSQITARLAGPVDPAALTPQTVQVAGAQVANVELAADKSAVVITTAQPLDVAAAYQVSAPEYGEVTASAGAVVRTPEFDAAYAYSGALGAQYEKTGTTFALWAPTAAQVHVRLYKTTDREAPLATEHALTRGEKGVWQVRLPGDLDGTAYDFRVTFANGTENLSPDPYAHAAVENGMRSVVLSPESASRGAQGERMPAFGPATNASIAEMNIRDFSIQPDSGISAAKRGKYLGVVEGGTQAKTGNPSGLDYLKQLGVTHVQIMPFYDFGSVDESGDLGYAAAQHGQQNWGYDPENYNVPEGSYASDPADPKARLAEAKQMVAGLHKAGLRVIMDVVYNHVYNPEKHAFNLTVPGYYFRYDAAGKLVNNSGVGNDTASERAMMRKYIVDSVVYWATEYGVDGFRFDLMGLHDVETMREVRAALNQIDPSIIVLGEGWDMNRTLPKDAMAIQPNAGKLAPGAVGADDNGVAFFNDSIRDGLKGSVFEASDTGFVSGKSGQETLIANNVLGCQKPEGLSPCTNGNANTGYAAPGQIVNYVEIHDNLTLFDKLLASRPDDSEQTRAARAKLANSTVYLAQGIPAAQLGQEFLRTKGGDENSYNSGDGPNAIDWSRAHEQADSVAYTRGLLALRQSAPAFRYPTFEQVNANSKLLRAADGVVAWTVRDTEHSYVVVLNSTDAAVPVDIPAGTYDLLVANGKVELSAPQTVTIGETPYAAGALSATVLRLHTDNAGEPGAEDADQTGAEDAGQAGAEDAGQTGAEGTGIALVLLTLD</sequence>
<comment type="cofactor">
    <cofactor evidence="2">
        <name>Ca(2+)</name>
        <dbReference type="ChEBI" id="CHEBI:29108"/>
    </cofactor>
</comment>
<dbReference type="InterPro" id="IPR004193">
    <property type="entry name" value="Glyco_hydro_13_N"/>
</dbReference>